<evidence type="ECO:0000313" key="4">
    <source>
        <dbReference type="Proteomes" id="UP000784128"/>
    </source>
</evidence>
<name>A0ABS5U6P8_9BACT</name>
<dbReference type="SUPFAM" id="SSF101874">
    <property type="entry name" value="YceI-like"/>
    <property type="match status" value="1"/>
</dbReference>
<keyword evidence="1" id="KW-0732">Signal</keyword>
<dbReference type="Pfam" id="PF04264">
    <property type="entry name" value="YceI"/>
    <property type="match status" value="1"/>
</dbReference>
<dbReference type="PANTHER" id="PTHR34406:SF1">
    <property type="entry name" value="PROTEIN YCEI"/>
    <property type="match status" value="1"/>
</dbReference>
<sequence>MKRFLALLTMLVLILPLTATASTWTLDPDHSTVQFKVKHLMINNVKGVFEKVSGTLNLDDKDITKSKVDVKIDTASVNTHIKKRDDHLRSADFFDAAKFPAMAFTSTKVEKVGTDKLKIAGNLTIKGVTRPVILDVEGFSTEVKDPWGNIRRGAEATTQVNRKDFGVNWSKTMDNGGMVVAEDVAITLEVEFIKK</sequence>
<comment type="caution">
    <text evidence="3">The sequence shown here is derived from an EMBL/GenBank/DDBJ whole genome shotgun (WGS) entry which is preliminary data.</text>
</comment>
<evidence type="ECO:0000313" key="3">
    <source>
        <dbReference type="EMBL" id="MBT1071329.1"/>
    </source>
</evidence>
<reference evidence="3 4" key="1">
    <citation type="submission" date="2021-05" db="EMBL/GenBank/DDBJ databases">
        <title>The draft genome of Geobacter chapellei DSM 13688.</title>
        <authorList>
            <person name="Xu Z."/>
            <person name="Masuda Y."/>
            <person name="Itoh H."/>
            <person name="Senoo K."/>
        </authorList>
    </citation>
    <scope>NUCLEOTIDE SEQUENCE [LARGE SCALE GENOMIC DNA]</scope>
    <source>
        <strain evidence="3 4">DSM 13688</strain>
    </source>
</reference>
<feature type="domain" description="Lipid/polyisoprenoid-binding YceI-like" evidence="2">
    <location>
        <begin position="23"/>
        <end position="193"/>
    </location>
</feature>
<evidence type="ECO:0000256" key="1">
    <source>
        <dbReference type="SAM" id="SignalP"/>
    </source>
</evidence>
<dbReference type="PANTHER" id="PTHR34406">
    <property type="entry name" value="PROTEIN YCEI"/>
    <property type="match status" value="1"/>
</dbReference>
<dbReference type="Gene3D" id="2.40.128.110">
    <property type="entry name" value="Lipid/polyisoprenoid-binding, YceI-like"/>
    <property type="match status" value="1"/>
</dbReference>
<organism evidence="3 4">
    <name type="scientific">Pelotalea chapellei</name>
    <dbReference type="NCBI Taxonomy" id="44671"/>
    <lineage>
        <taxon>Bacteria</taxon>
        <taxon>Pseudomonadati</taxon>
        <taxon>Thermodesulfobacteriota</taxon>
        <taxon>Desulfuromonadia</taxon>
        <taxon>Geobacterales</taxon>
        <taxon>Geobacteraceae</taxon>
        <taxon>Pelotalea</taxon>
    </lineage>
</organism>
<dbReference type="EMBL" id="JAHDYS010000004">
    <property type="protein sequence ID" value="MBT1071329.1"/>
    <property type="molecule type" value="Genomic_DNA"/>
</dbReference>
<dbReference type="RefSeq" id="WP_214297039.1">
    <property type="nucleotide sequence ID" value="NZ_JAHDYS010000004.1"/>
</dbReference>
<protein>
    <submittedName>
        <fullName evidence="3">YceI family protein</fullName>
    </submittedName>
</protein>
<evidence type="ECO:0000259" key="2">
    <source>
        <dbReference type="SMART" id="SM00867"/>
    </source>
</evidence>
<dbReference type="InterPro" id="IPR036761">
    <property type="entry name" value="TTHA0802/YceI-like_sf"/>
</dbReference>
<dbReference type="InterPro" id="IPR007372">
    <property type="entry name" value="Lipid/polyisoprenoid-bd_YceI"/>
</dbReference>
<feature type="chain" id="PRO_5046937434" evidence="1">
    <location>
        <begin position="22"/>
        <end position="195"/>
    </location>
</feature>
<gene>
    <name evidence="3" type="ORF">KJB30_06025</name>
</gene>
<keyword evidence="4" id="KW-1185">Reference proteome</keyword>
<proteinExistence type="predicted"/>
<feature type="signal peptide" evidence="1">
    <location>
        <begin position="1"/>
        <end position="21"/>
    </location>
</feature>
<accession>A0ABS5U6P8</accession>
<dbReference type="Proteomes" id="UP000784128">
    <property type="component" value="Unassembled WGS sequence"/>
</dbReference>
<dbReference type="SMART" id="SM00867">
    <property type="entry name" value="YceI"/>
    <property type="match status" value="1"/>
</dbReference>